<evidence type="ECO:0000313" key="3">
    <source>
        <dbReference type="EMBL" id="KFI49083.1"/>
    </source>
</evidence>
<protein>
    <submittedName>
        <fullName evidence="3">Beta-lactamase</fullName>
    </submittedName>
</protein>
<dbReference type="GO" id="GO:0046677">
    <property type="term" value="P:response to antibiotic"/>
    <property type="evidence" value="ECO:0007669"/>
    <property type="project" value="InterPro"/>
</dbReference>
<dbReference type="SUPFAM" id="SSF56601">
    <property type="entry name" value="beta-lactamase/transpeptidase-like"/>
    <property type="match status" value="1"/>
</dbReference>
<feature type="region of interest" description="Disordered" evidence="1">
    <location>
        <begin position="48"/>
        <end position="103"/>
    </location>
</feature>
<comment type="caution">
    <text evidence="3">The sequence shown here is derived from an EMBL/GenBank/DDBJ whole genome shotgun (WGS) entry which is preliminary data.</text>
</comment>
<name>A0A086ZRD3_9BIFI</name>
<evidence type="ECO:0000256" key="1">
    <source>
        <dbReference type="SAM" id="MobiDB-lite"/>
    </source>
</evidence>
<dbReference type="InterPro" id="IPR000871">
    <property type="entry name" value="Beta-lactam_class-A"/>
</dbReference>
<dbReference type="PANTHER" id="PTHR35333">
    <property type="entry name" value="BETA-LACTAMASE"/>
    <property type="match status" value="1"/>
</dbReference>
<keyword evidence="4" id="KW-1185">Reference proteome</keyword>
<sequence>MARHSTTVRSRSRRRILSIVAVIVGVALIGMAAAVSATVMHANAMHRIDQTQSVSSRHNARRSSSPATSARARQPQSKSTPLNTANPQELAKRDRQQTLDSLSDQLQQKISGYDGHWQVYVEDLPTGAAISINNHQQYSASVIKLMVMLAVFQRIHDGTFPDTAEVDHLLTQMITVSSNEATNTLVDELGGGDTQAGYDTVNTIAKQYGFAQSHLNQRMGDLTGNTGKQTSVDDQGRFLAAACRGQLVSAQYSQRMIDLMLGQQRRSKIPAGLPSQISVANKTGESPGVENDSAMVFASDDGQHITGSQPGRGDYVIAVMSEDINSSSTAQANIRDISASTWAILQ</sequence>
<dbReference type="Pfam" id="PF13354">
    <property type="entry name" value="Beta-lactamase2"/>
    <property type="match status" value="2"/>
</dbReference>
<dbReference type="Proteomes" id="UP000029093">
    <property type="component" value="Unassembled WGS sequence"/>
</dbReference>
<accession>A0A086ZRD3</accession>
<feature type="domain" description="Beta-lactamase class A catalytic" evidence="2">
    <location>
        <begin position="165"/>
        <end position="303"/>
    </location>
</feature>
<evidence type="ECO:0000313" key="4">
    <source>
        <dbReference type="Proteomes" id="UP000029093"/>
    </source>
</evidence>
<dbReference type="Gene3D" id="3.40.710.10">
    <property type="entry name" value="DD-peptidase/beta-lactamase superfamily"/>
    <property type="match status" value="1"/>
</dbReference>
<evidence type="ECO:0000259" key="2">
    <source>
        <dbReference type="Pfam" id="PF13354"/>
    </source>
</evidence>
<proteinExistence type="predicted"/>
<dbReference type="PANTHER" id="PTHR35333:SF3">
    <property type="entry name" value="BETA-LACTAMASE-TYPE TRANSPEPTIDASE FOLD CONTAINING PROTEIN"/>
    <property type="match status" value="1"/>
</dbReference>
<dbReference type="AlphaFoldDB" id="A0A086ZRD3"/>
<dbReference type="GO" id="GO:0030655">
    <property type="term" value="P:beta-lactam antibiotic catabolic process"/>
    <property type="evidence" value="ECO:0007669"/>
    <property type="project" value="InterPro"/>
</dbReference>
<reference evidence="3 4" key="1">
    <citation type="submission" date="2014-03" db="EMBL/GenBank/DDBJ databases">
        <title>Genomics of Bifidobacteria.</title>
        <authorList>
            <person name="Ventura M."/>
            <person name="Milani C."/>
            <person name="Lugli G.A."/>
        </authorList>
    </citation>
    <scope>NUCLEOTIDE SEQUENCE [LARGE SCALE GENOMIC DNA]</scope>
    <source>
        <strain evidence="3 4">LMG 10736</strain>
    </source>
</reference>
<feature type="compositionally biased region" description="Polar residues" evidence="1">
    <location>
        <begin position="74"/>
        <end position="87"/>
    </location>
</feature>
<dbReference type="GO" id="GO:0008800">
    <property type="term" value="F:beta-lactamase activity"/>
    <property type="evidence" value="ECO:0007669"/>
    <property type="project" value="InterPro"/>
</dbReference>
<dbReference type="InterPro" id="IPR045155">
    <property type="entry name" value="Beta-lactam_cat"/>
</dbReference>
<feature type="domain" description="Beta-lactamase class A catalytic" evidence="2">
    <location>
        <begin position="118"/>
        <end position="159"/>
    </location>
</feature>
<organism evidence="3 4">
    <name type="scientific">Bifidobacterium boum</name>
    <dbReference type="NCBI Taxonomy" id="78343"/>
    <lineage>
        <taxon>Bacteria</taxon>
        <taxon>Bacillati</taxon>
        <taxon>Actinomycetota</taxon>
        <taxon>Actinomycetes</taxon>
        <taxon>Bifidobacteriales</taxon>
        <taxon>Bifidobacteriaceae</taxon>
        <taxon>Bifidobacterium</taxon>
    </lineage>
</organism>
<dbReference type="InterPro" id="IPR012338">
    <property type="entry name" value="Beta-lactam/transpept-like"/>
</dbReference>
<feature type="compositionally biased region" description="Low complexity" evidence="1">
    <location>
        <begin position="62"/>
        <end position="73"/>
    </location>
</feature>
<dbReference type="EMBL" id="JGYQ01000003">
    <property type="protein sequence ID" value="KFI49083.1"/>
    <property type="molecule type" value="Genomic_DNA"/>
</dbReference>
<gene>
    <name evidence="3" type="ORF">BBOU_0179</name>
</gene>